<comment type="caution">
    <text evidence="2">The sequence shown here is derived from an EMBL/GenBank/DDBJ whole genome shotgun (WGS) entry which is preliminary data.</text>
</comment>
<keyword evidence="3" id="KW-1185">Reference proteome</keyword>
<dbReference type="GO" id="GO:0030649">
    <property type="term" value="P:aminoglycoside antibiotic catabolic process"/>
    <property type="evidence" value="ECO:0007669"/>
    <property type="project" value="TreeGrafter"/>
</dbReference>
<gene>
    <name evidence="2" type="ORF">GMA10_06250</name>
</gene>
<name>A0A7K1LI02_9MICC</name>
<dbReference type="EMBL" id="WOGT01000002">
    <property type="protein sequence ID" value="MUN54814.1"/>
    <property type="molecule type" value="Genomic_DNA"/>
</dbReference>
<dbReference type="Gene3D" id="3.30.1050.10">
    <property type="entry name" value="SCP2 sterol-binding domain"/>
    <property type="match status" value="1"/>
</dbReference>
<dbReference type="GO" id="GO:0034069">
    <property type="term" value="F:aminoglycoside N-acetyltransferase activity"/>
    <property type="evidence" value="ECO:0007669"/>
    <property type="project" value="TreeGrafter"/>
</dbReference>
<evidence type="ECO:0000313" key="3">
    <source>
        <dbReference type="Proteomes" id="UP000462152"/>
    </source>
</evidence>
<dbReference type="PROSITE" id="PS51186">
    <property type="entry name" value="GNAT"/>
    <property type="match status" value="1"/>
</dbReference>
<dbReference type="InterPro" id="IPR051554">
    <property type="entry name" value="Acetyltransferase_Eis"/>
</dbReference>
<dbReference type="Pfam" id="PF17668">
    <property type="entry name" value="Acetyltransf_17"/>
    <property type="match status" value="1"/>
</dbReference>
<dbReference type="InterPro" id="IPR041380">
    <property type="entry name" value="Acetyltransf_17"/>
</dbReference>
<evidence type="ECO:0000313" key="2">
    <source>
        <dbReference type="EMBL" id="MUN54814.1"/>
    </source>
</evidence>
<proteinExistence type="predicted"/>
<dbReference type="SUPFAM" id="SSF55729">
    <property type="entry name" value="Acyl-CoA N-acyltransferases (Nat)"/>
    <property type="match status" value="1"/>
</dbReference>
<dbReference type="PANTHER" id="PTHR37817:SF1">
    <property type="entry name" value="N-ACETYLTRANSFERASE EIS"/>
    <property type="match status" value="1"/>
</dbReference>
<evidence type="ECO:0000259" key="1">
    <source>
        <dbReference type="PROSITE" id="PS51186"/>
    </source>
</evidence>
<feature type="domain" description="N-acetyltransferase" evidence="1">
    <location>
        <begin position="37"/>
        <end position="171"/>
    </location>
</feature>
<dbReference type="PANTHER" id="PTHR37817">
    <property type="entry name" value="N-ACETYLTRANSFERASE EIS"/>
    <property type="match status" value="1"/>
</dbReference>
<dbReference type="InterPro" id="IPR016181">
    <property type="entry name" value="Acyl_CoA_acyltransferase"/>
</dbReference>
<keyword evidence="2" id="KW-0808">Transferase</keyword>
<dbReference type="AlphaFoldDB" id="A0A7K1LI02"/>
<dbReference type="Proteomes" id="UP000462152">
    <property type="component" value="Unassembled WGS sequence"/>
</dbReference>
<organism evidence="2 3">
    <name type="scientific">Rothia koreensis</name>
    <dbReference type="NCBI Taxonomy" id="592378"/>
    <lineage>
        <taxon>Bacteria</taxon>
        <taxon>Bacillati</taxon>
        <taxon>Actinomycetota</taxon>
        <taxon>Actinomycetes</taxon>
        <taxon>Micrococcales</taxon>
        <taxon>Micrococcaceae</taxon>
        <taxon>Rothia</taxon>
    </lineage>
</organism>
<sequence>MRNHMSLKPFELRTIVDGDGKATDEYRRFYARVERGFHEKPGTPEVQDYVAGLYQDAGFVHRGFVETEDAPEWAGESSQPVATIVGFPRRMEVGEKAVGLWAISEVGVSSSHRRRGLLRTMMTNELTEAQRDGYGLAGLTVSEGGIYGRFGFGVATRVGTYELDLRRRPRILPGVMESTGAASGRVVEADPQRMLDLAEDICAQSDAGRAGKINRLRGHIRNFLGQTSLDKDSLDPVRGREAFVYVGHSGPEGYMTLDHEGMDSDPWKAKIIDVQAVTPAAWVGLWNHLFSVDLLELVEFKDAPGLALSSILENPRAVTANREADLIWTRILDVVSVLESRRYPHDGDIVLLVDDPMGLVTGAYAMHIEQGTATVTPSSDVSGTQDRGDRARDDVALAPNAPRVRFPVDRLATAVFRGCEIETRLGVVVGDGAEEAAQIFAVNREPYCDFEF</sequence>
<dbReference type="InterPro" id="IPR036527">
    <property type="entry name" value="SCP2_sterol-bd_dom_sf"/>
</dbReference>
<accession>A0A7K1LI02</accession>
<dbReference type="InterPro" id="IPR000182">
    <property type="entry name" value="GNAT_dom"/>
</dbReference>
<dbReference type="Gene3D" id="3.40.630.30">
    <property type="match status" value="2"/>
</dbReference>
<reference evidence="2 3" key="1">
    <citation type="submission" date="2019-12" db="EMBL/GenBank/DDBJ databases">
        <authorList>
            <person name="Li J."/>
            <person name="Shi Y."/>
            <person name="Xu G."/>
            <person name="Xiao D."/>
            <person name="Ran X."/>
        </authorList>
    </citation>
    <scope>NUCLEOTIDE SEQUENCE [LARGE SCALE GENOMIC DNA]</scope>
    <source>
        <strain evidence="2 3">JCM 15915</strain>
    </source>
</reference>
<dbReference type="Pfam" id="PF13527">
    <property type="entry name" value="Acetyltransf_9"/>
    <property type="match status" value="1"/>
</dbReference>
<protein>
    <submittedName>
        <fullName evidence="2">GNAT family N-acetyltransferase</fullName>
    </submittedName>
</protein>